<proteinExistence type="predicted"/>
<feature type="compositionally biased region" description="Low complexity" evidence="1">
    <location>
        <begin position="242"/>
        <end position="252"/>
    </location>
</feature>
<dbReference type="EMBL" id="VIVR01000001">
    <property type="protein sequence ID" value="TWE17094.1"/>
    <property type="molecule type" value="Genomic_DNA"/>
</dbReference>
<reference evidence="2 3" key="1">
    <citation type="submission" date="2019-06" db="EMBL/GenBank/DDBJ databases">
        <title>Sequencing the genomes of 1000 actinobacteria strains.</title>
        <authorList>
            <person name="Klenk H.-P."/>
        </authorList>
    </citation>
    <scope>NUCLEOTIDE SEQUENCE [LARGE SCALE GENOMIC DNA]</scope>
    <source>
        <strain evidence="2 3">DSM 41649</strain>
    </source>
</reference>
<comment type="caution">
    <text evidence="2">The sequence shown here is derived from an EMBL/GenBank/DDBJ whole genome shotgun (WGS) entry which is preliminary data.</text>
</comment>
<protein>
    <submittedName>
        <fullName evidence="2">Uncharacterized protein</fullName>
    </submittedName>
</protein>
<name>A0A561ENA9_9ACTN</name>
<sequence length="270" mass="28302">MKIILDVPEYDWSGNGHPEDTDTECGICHDPIEGASVKLPWIRGGHVCADEGSTCLPAAVKYLESQGAGAWLYIAEGVAKAPHRHTAATIRAVIQNLAKAAASSPLGAEMTTTPLHLEPNACGTCRQHADNGRPASHPECVQRATLLPAPDAPGHEELGELTDEQKAALPARFHTPVWEGNATPNAWLCAVCWGDGWVTQWPCETAARHGAEVFTPEHHAEQARDRLAAELGRVRAELATVAGSSKASAASSPPAPGTGPPTPPTPGCGP</sequence>
<accession>A0A561ENA9</accession>
<organism evidence="2 3">
    <name type="scientific">Kitasatospora atroaurantiaca</name>
    <dbReference type="NCBI Taxonomy" id="285545"/>
    <lineage>
        <taxon>Bacteria</taxon>
        <taxon>Bacillati</taxon>
        <taxon>Actinomycetota</taxon>
        <taxon>Actinomycetes</taxon>
        <taxon>Kitasatosporales</taxon>
        <taxon>Streptomycetaceae</taxon>
        <taxon>Kitasatospora</taxon>
    </lineage>
</organism>
<dbReference type="Proteomes" id="UP000318416">
    <property type="component" value="Unassembled WGS sequence"/>
</dbReference>
<dbReference type="AlphaFoldDB" id="A0A561ENA9"/>
<evidence type="ECO:0000256" key="1">
    <source>
        <dbReference type="SAM" id="MobiDB-lite"/>
    </source>
</evidence>
<dbReference type="RefSeq" id="WP_170290550.1">
    <property type="nucleotide sequence ID" value="NZ_BAAABR010000089.1"/>
</dbReference>
<evidence type="ECO:0000313" key="2">
    <source>
        <dbReference type="EMBL" id="TWE17094.1"/>
    </source>
</evidence>
<feature type="region of interest" description="Disordered" evidence="1">
    <location>
        <begin position="240"/>
        <end position="270"/>
    </location>
</feature>
<gene>
    <name evidence="2" type="ORF">FB465_2099</name>
</gene>
<evidence type="ECO:0000313" key="3">
    <source>
        <dbReference type="Proteomes" id="UP000318416"/>
    </source>
</evidence>
<keyword evidence="3" id="KW-1185">Reference proteome</keyword>
<feature type="compositionally biased region" description="Pro residues" evidence="1">
    <location>
        <begin position="253"/>
        <end position="270"/>
    </location>
</feature>